<feature type="region of interest" description="Disordered" evidence="1">
    <location>
        <begin position="147"/>
        <end position="222"/>
    </location>
</feature>
<keyword evidence="2" id="KW-1185">Reference proteome</keyword>
<dbReference type="InterPro" id="IPR028930">
    <property type="entry name" value="CT47"/>
</dbReference>
<dbReference type="AlphaFoldDB" id="A0A9V1EAL1"/>
<organism evidence="2 3">
    <name type="scientific">Panthera pardus</name>
    <name type="common">Leopard</name>
    <name type="synonym">Felis pardus</name>
    <dbReference type="NCBI Taxonomy" id="9691"/>
    <lineage>
        <taxon>Eukaryota</taxon>
        <taxon>Metazoa</taxon>
        <taxon>Chordata</taxon>
        <taxon>Craniata</taxon>
        <taxon>Vertebrata</taxon>
        <taxon>Euteleostomi</taxon>
        <taxon>Mammalia</taxon>
        <taxon>Eutheria</taxon>
        <taxon>Laurasiatheria</taxon>
        <taxon>Carnivora</taxon>
        <taxon>Feliformia</taxon>
        <taxon>Felidae</taxon>
        <taxon>Pantherinae</taxon>
        <taxon>Panthera</taxon>
    </lineage>
</organism>
<gene>
    <name evidence="3" type="primary">LOC109250687</name>
</gene>
<dbReference type="Pfam" id="PF15623">
    <property type="entry name" value="CT47"/>
    <property type="match status" value="1"/>
</dbReference>
<name>A0A9V1EAL1_PANPR</name>
<evidence type="ECO:0000313" key="3">
    <source>
        <dbReference type="RefSeq" id="XP_019277334.2"/>
    </source>
</evidence>
<reference evidence="3" key="1">
    <citation type="submission" date="2025-08" db="UniProtKB">
        <authorList>
            <consortium name="RefSeq"/>
        </authorList>
    </citation>
    <scope>IDENTIFICATION</scope>
    <source>
        <tissue evidence="3">Whole blood</tissue>
    </source>
</reference>
<feature type="compositionally biased region" description="Gly residues" evidence="1">
    <location>
        <begin position="22"/>
        <end position="45"/>
    </location>
</feature>
<dbReference type="KEGG" id="ppad:109250687"/>
<sequence length="222" mass="22594">MMAMGNRVAGGGDGAADRADGAAGGRDGAAGGGDGAADGGDGAAGDSGPHPAEAAVSAAPAGGLREEAVGPEGGNAFEAGEDSDFGPADEDGAEEPEAAGDVIVDAHHFPMVGFRFTFLDLVHLLLHLVHYNHHILVRPRPLQLNVPPAPPAATAAHESQGSSSSSSEEEEATWETAKEPDKEETAATEGTTNYQQENSDKEAQVSESGEEETFNKQQEGSH</sequence>
<evidence type="ECO:0000313" key="2">
    <source>
        <dbReference type="Proteomes" id="UP001165780"/>
    </source>
</evidence>
<dbReference type="Proteomes" id="UP001165780">
    <property type="component" value="Unplaced"/>
</dbReference>
<accession>A0A9V1EAL1</accession>
<feature type="compositionally biased region" description="Basic and acidic residues" evidence="1">
    <location>
        <begin position="176"/>
        <end position="185"/>
    </location>
</feature>
<protein>
    <submittedName>
        <fullName evidence="3">Cancer/testis antigen 47A-like</fullName>
    </submittedName>
</protein>
<dbReference type="GeneID" id="109250687"/>
<feature type="compositionally biased region" description="Low complexity" evidence="1">
    <location>
        <begin position="46"/>
        <end position="63"/>
    </location>
</feature>
<feature type="compositionally biased region" description="Low complexity" evidence="1">
    <location>
        <begin position="152"/>
        <end position="166"/>
    </location>
</feature>
<feature type="compositionally biased region" description="Polar residues" evidence="1">
    <location>
        <begin position="188"/>
        <end position="197"/>
    </location>
</feature>
<dbReference type="RefSeq" id="XP_019277334.2">
    <property type="nucleotide sequence ID" value="XM_019421789.2"/>
</dbReference>
<feature type="compositionally biased region" description="Acidic residues" evidence="1">
    <location>
        <begin position="79"/>
        <end position="94"/>
    </location>
</feature>
<dbReference type="PANTHER" id="PTHR32157:SF0">
    <property type="entry name" value="CANCER_TESTIS ANTIGEN FAMILY 47 MEMBER C1"/>
    <property type="match status" value="1"/>
</dbReference>
<feature type="region of interest" description="Disordered" evidence="1">
    <location>
        <begin position="1"/>
        <end position="94"/>
    </location>
</feature>
<evidence type="ECO:0000256" key="1">
    <source>
        <dbReference type="SAM" id="MobiDB-lite"/>
    </source>
</evidence>
<dbReference type="PANTHER" id="PTHR32157">
    <property type="entry name" value="GENE 6268-RELATED"/>
    <property type="match status" value="1"/>
</dbReference>
<proteinExistence type="predicted"/>